<dbReference type="PROSITE" id="PS50003">
    <property type="entry name" value="PH_DOMAIN"/>
    <property type="match status" value="1"/>
</dbReference>
<dbReference type="SMART" id="SM00233">
    <property type="entry name" value="PH"/>
    <property type="match status" value="1"/>
</dbReference>
<sequence length="118" mass="13738">MEKSGYLLKMVKTWKKTWKRRWFVLKDGELLYYKSPSDVIRKPQGQIEVNASSSITRGDGKQVLQIMTGKYVYYLKADSPNLLEEWLQVLQSVLRVKAASPLFTQPDIRPIMKGLLFK</sequence>
<dbReference type="Pfam" id="PF00169">
    <property type="entry name" value="PH"/>
    <property type="match status" value="1"/>
</dbReference>
<evidence type="ECO:0000256" key="1">
    <source>
        <dbReference type="ARBA" id="ARBA00022737"/>
    </source>
</evidence>
<dbReference type="InterPro" id="IPR001849">
    <property type="entry name" value="PH_domain"/>
</dbReference>
<organism evidence="3 4">
    <name type="scientific">Ilyodon furcidens</name>
    <name type="common">goldbreast splitfin</name>
    <dbReference type="NCBI Taxonomy" id="33524"/>
    <lineage>
        <taxon>Eukaryota</taxon>
        <taxon>Metazoa</taxon>
        <taxon>Chordata</taxon>
        <taxon>Craniata</taxon>
        <taxon>Vertebrata</taxon>
        <taxon>Euteleostomi</taxon>
        <taxon>Actinopterygii</taxon>
        <taxon>Neopterygii</taxon>
        <taxon>Teleostei</taxon>
        <taxon>Neoteleostei</taxon>
        <taxon>Acanthomorphata</taxon>
        <taxon>Ovalentaria</taxon>
        <taxon>Atherinomorphae</taxon>
        <taxon>Cyprinodontiformes</taxon>
        <taxon>Goodeidae</taxon>
        <taxon>Ilyodon</taxon>
    </lineage>
</organism>
<dbReference type="PANTHER" id="PTHR22903">
    <property type="entry name" value="PLEKHH PROTEIN"/>
    <property type="match status" value="1"/>
</dbReference>
<dbReference type="InterPro" id="IPR011993">
    <property type="entry name" value="PH-like_dom_sf"/>
</dbReference>
<comment type="caution">
    <text evidence="3">The sequence shown here is derived from an EMBL/GenBank/DDBJ whole genome shotgun (WGS) entry which is preliminary data.</text>
</comment>
<evidence type="ECO:0000313" key="3">
    <source>
        <dbReference type="EMBL" id="MEQ2253038.1"/>
    </source>
</evidence>
<dbReference type="EMBL" id="JAHRIQ010096425">
    <property type="protein sequence ID" value="MEQ2253038.1"/>
    <property type="molecule type" value="Genomic_DNA"/>
</dbReference>
<reference evidence="3 4" key="1">
    <citation type="submission" date="2021-06" db="EMBL/GenBank/DDBJ databases">
        <authorList>
            <person name="Palmer J.M."/>
        </authorList>
    </citation>
    <scope>NUCLEOTIDE SEQUENCE [LARGE SCALE GENOMIC DNA]</scope>
    <source>
        <strain evidence="4">if_2019</strain>
        <tissue evidence="3">Muscle</tissue>
    </source>
</reference>
<dbReference type="CDD" id="cd13282">
    <property type="entry name" value="PH1_PLEKHH1_PLEKHH2"/>
    <property type="match status" value="1"/>
</dbReference>
<feature type="domain" description="PH" evidence="2">
    <location>
        <begin position="1"/>
        <end position="95"/>
    </location>
</feature>
<gene>
    <name evidence="3" type="primary">PLEKHH2_2</name>
    <name evidence="3" type="ORF">ILYODFUR_027931</name>
</gene>
<keyword evidence="1" id="KW-0677">Repeat</keyword>
<name>A0ABV0V6Q2_9TELE</name>
<dbReference type="Gene3D" id="2.30.29.30">
    <property type="entry name" value="Pleckstrin-homology domain (PH domain)/Phosphotyrosine-binding domain (PTB)"/>
    <property type="match status" value="1"/>
</dbReference>
<proteinExistence type="predicted"/>
<accession>A0ABV0V6Q2</accession>
<keyword evidence="4" id="KW-1185">Reference proteome</keyword>
<protein>
    <submittedName>
        <fullName evidence="3">Pleckstrin y domain-containing H member 2</fullName>
    </submittedName>
</protein>
<evidence type="ECO:0000313" key="4">
    <source>
        <dbReference type="Proteomes" id="UP001482620"/>
    </source>
</evidence>
<feature type="non-terminal residue" evidence="3">
    <location>
        <position position="118"/>
    </location>
</feature>
<dbReference type="Proteomes" id="UP001482620">
    <property type="component" value="Unassembled WGS sequence"/>
</dbReference>
<dbReference type="SUPFAM" id="SSF50729">
    <property type="entry name" value="PH domain-like"/>
    <property type="match status" value="1"/>
</dbReference>
<evidence type="ECO:0000259" key="2">
    <source>
        <dbReference type="PROSITE" id="PS50003"/>
    </source>
</evidence>
<dbReference type="PANTHER" id="PTHR22903:SF3">
    <property type="entry name" value="PLECKSTRIN HOMOLOGY DOMAIN-CONTAINING FAMILY H MEMBER 2"/>
    <property type="match status" value="1"/>
</dbReference>